<gene>
    <name evidence="7" type="ORF">AZH43_14090</name>
</gene>
<dbReference type="InterPro" id="IPR003594">
    <property type="entry name" value="HATPase_dom"/>
</dbReference>
<dbReference type="STRING" id="1806892.AZH43_14090"/>
<dbReference type="PANTHER" id="PTHR43065:SF46">
    <property type="entry name" value="C4-DICARBOXYLATE TRANSPORT SENSOR PROTEIN DCTB"/>
    <property type="match status" value="1"/>
</dbReference>
<dbReference type="Proteomes" id="UP000076276">
    <property type="component" value="Unassembled WGS sequence"/>
</dbReference>
<dbReference type="PANTHER" id="PTHR43065">
    <property type="entry name" value="SENSOR HISTIDINE KINASE"/>
    <property type="match status" value="1"/>
</dbReference>
<dbReference type="Gene3D" id="3.30.565.10">
    <property type="entry name" value="Histidine kinase-like ATPase, C-terminal domain"/>
    <property type="match status" value="2"/>
</dbReference>
<comment type="caution">
    <text evidence="7">The sequence shown here is derived from an EMBL/GenBank/DDBJ whole genome shotgun (WGS) entry which is preliminary data.</text>
</comment>
<name>A0A151Y0B2_9GAMM</name>
<dbReference type="Pfam" id="PF02518">
    <property type="entry name" value="HATPase_c"/>
    <property type="match status" value="1"/>
</dbReference>
<evidence type="ECO:0000256" key="3">
    <source>
        <dbReference type="ARBA" id="ARBA00022777"/>
    </source>
</evidence>
<evidence type="ECO:0000256" key="5">
    <source>
        <dbReference type="ARBA" id="ARBA00023012"/>
    </source>
</evidence>
<dbReference type="GO" id="GO:0016301">
    <property type="term" value="F:kinase activity"/>
    <property type="evidence" value="ECO:0007669"/>
    <property type="project" value="UniProtKB-KW"/>
</dbReference>
<feature type="domain" description="Histidine kinase" evidence="6">
    <location>
        <begin position="587"/>
        <end position="808"/>
    </location>
</feature>
<keyword evidence="3" id="KW-0418">Kinase</keyword>
<dbReference type="RefSeq" id="WP_067669866.1">
    <property type="nucleotide sequence ID" value="NZ_CBCSIK010000003.1"/>
</dbReference>
<reference evidence="7 8" key="1">
    <citation type="submission" date="2016-03" db="EMBL/GenBank/DDBJ databases">
        <title>Acinetobacter genomospecies 28 strain ANC 4149.</title>
        <authorList>
            <person name="Radolfova-Krizova L."/>
            <person name="Nemec A."/>
        </authorList>
    </citation>
    <scope>NUCLEOTIDE SEQUENCE [LARGE SCALE GENOMIC DNA]</scope>
    <source>
        <strain evidence="7 8">ANC 4149</strain>
    </source>
</reference>
<accession>A0A151Y0B2</accession>
<dbReference type="InterPro" id="IPR036890">
    <property type="entry name" value="HATPase_C_sf"/>
</dbReference>
<keyword evidence="8" id="KW-1185">Reference proteome</keyword>
<dbReference type="GO" id="GO:0005524">
    <property type="term" value="F:ATP binding"/>
    <property type="evidence" value="ECO:0007669"/>
    <property type="project" value="UniProtKB-KW"/>
</dbReference>
<proteinExistence type="predicted"/>
<protein>
    <recommendedName>
        <fullName evidence="6">Histidine kinase domain-containing protein</fullName>
    </recommendedName>
</protein>
<dbReference type="SMART" id="SM00387">
    <property type="entry name" value="HATPase_c"/>
    <property type="match status" value="1"/>
</dbReference>
<dbReference type="GO" id="GO:0000160">
    <property type="term" value="P:phosphorelay signal transduction system"/>
    <property type="evidence" value="ECO:0007669"/>
    <property type="project" value="UniProtKB-KW"/>
</dbReference>
<evidence type="ECO:0000313" key="8">
    <source>
        <dbReference type="Proteomes" id="UP000076276"/>
    </source>
</evidence>
<dbReference type="AlphaFoldDB" id="A0A151Y0B2"/>
<keyword evidence="2" id="KW-0547">Nucleotide-binding</keyword>
<dbReference type="EMBL" id="LUAW01000025">
    <property type="protein sequence ID" value="KYQ71476.1"/>
    <property type="molecule type" value="Genomic_DNA"/>
</dbReference>
<evidence type="ECO:0000259" key="6">
    <source>
        <dbReference type="PROSITE" id="PS50109"/>
    </source>
</evidence>
<keyword evidence="1" id="KW-0808">Transferase</keyword>
<evidence type="ECO:0000256" key="1">
    <source>
        <dbReference type="ARBA" id="ARBA00022679"/>
    </source>
</evidence>
<dbReference type="Pfam" id="PF13589">
    <property type="entry name" value="HATPase_c_3"/>
    <property type="match status" value="1"/>
</dbReference>
<organism evidence="7 8">
    <name type="scientific">Acinetobacter pragensis</name>
    <dbReference type="NCBI Taxonomy" id="1806892"/>
    <lineage>
        <taxon>Bacteria</taxon>
        <taxon>Pseudomonadati</taxon>
        <taxon>Pseudomonadota</taxon>
        <taxon>Gammaproteobacteria</taxon>
        <taxon>Moraxellales</taxon>
        <taxon>Moraxellaceae</taxon>
        <taxon>Acinetobacter</taxon>
    </lineage>
</organism>
<dbReference type="SUPFAM" id="SSF55874">
    <property type="entry name" value="ATPase domain of HSP90 chaperone/DNA topoisomerase II/histidine kinase"/>
    <property type="match status" value="2"/>
</dbReference>
<evidence type="ECO:0000256" key="2">
    <source>
        <dbReference type="ARBA" id="ARBA00022741"/>
    </source>
</evidence>
<evidence type="ECO:0000313" key="7">
    <source>
        <dbReference type="EMBL" id="KYQ71476.1"/>
    </source>
</evidence>
<evidence type="ECO:0000256" key="4">
    <source>
        <dbReference type="ARBA" id="ARBA00022840"/>
    </source>
</evidence>
<dbReference type="PROSITE" id="PS50109">
    <property type="entry name" value="HIS_KIN"/>
    <property type="match status" value="1"/>
</dbReference>
<sequence length="808" mass="93111">MAITFKIAARALRHLGAELITSEEMALNELMKNSFDAGSPRVKIEINYPVNLLILEKNLSDFSKKIITKSNVLANLLENSKNYYENSNSFELFSDYLSPLLDNINSTNIDDILCDLKKKYYIKITDTGHGMSKEDLENVFMTIGINSKLNVEKNEDRILLGEKGIGRLSMMKLGNFATVKSKKITDTKGHQIIFDWLLFENPNLYLDEIGVTSEETNLEIEKGTQIFISDLNSDWSLLKTKKFVKEYIQRLKSPFNHNPKDFPIDIYQNGNRIPIEVIPHWLTNAANFEANYTFTPTIEDHDFSLKGLIKWSEASLSDDQRSWTLSEIIHKLDTSKQERDQKSNDYIEIINKKEQIIPKSENYKKIKNELEKLGPITIKVFWFNRNDFKKTIGYKPNWKKELDFWVGGFAIYRDGFRIGFTGGLNDDWLAMDRKALKSTGYTFNRYQTIGIIEISKLTNPYLKDSANRQTLIENTEFFLLKDLMTDIVIDDIKFRINNNKTLQEKIDRSILIENIDNADISYINATKSLNDIKQNLPADKKAVLDNVEFAMKNQHELISTLRAEIDDIIEKNTDILELAGLGQMVDFIGHELSRITKNTSNLLNDLKFTHSNNNDYQIGHIIDELQKQIDATKKRIASIDVHSPANRQRPENYNIVNQISTILELYESKFKRHHINVYFTVDDSEPKSPIMVKMVRGLIAQIIENLLTNSVHWLDQGIKLGDKERKIEIDVDSKAKTISIRDNGPGIAPEHIHEVFKAYFTNRPNGKGLGLYIASEVAAHQKSKLYLLNDLESDNRLRTFILELPFEN</sequence>
<keyword evidence="5" id="KW-0902">Two-component regulatory system</keyword>
<keyword evidence="4" id="KW-0067">ATP-binding</keyword>
<dbReference type="OrthoDB" id="9816482at2"/>
<dbReference type="InterPro" id="IPR005467">
    <property type="entry name" value="His_kinase_dom"/>
</dbReference>